<dbReference type="SUPFAM" id="SSF56300">
    <property type="entry name" value="Metallo-dependent phosphatases"/>
    <property type="match status" value="1"/>
</dbReference>
<dbReference type="EMBL" id="CP019646">
    <property type="protein sequence ID" value="AQQ72147.1"/>
    <property type="molecule type" value="Genomic_DNA"/>
</dbReference>
<feature type="signal peptide" evidence="1">
    <location>
        <begin position="1"/>
        <end position="23"/>
    </location>
</feature>
<dbReference type="PANTHER" id="PTHR43143">
    <property type="entry name" value="METALLOPHOSPHOESTERASE, CALCINEURIN SUPERFAMILY"/>
    <property type="match status" value="1"/>
</dbReference>
<dbReference type="KEGG" id="pbas:SMSP2_02528"/>
<name>A0A1Q2MIM0_9BACT</name>
<keyword evidence="4" id="KW-1185">Reference proteome</keyword>
<feature type="domain" description="Calcineurin-like phosphoesterase" evidence="2">
    <location>
        <begin position="53"/>
        <end position="253"/>
    </location>
</feature>
<dbReference type="InterPro" id="IPR029052">
    <property type="entry name" value="Metallo-depent_PP-like"/>
</dbReference>
<evidence type="ECO:0000313" key="4">
    <source>
        <dbReference type="Proteomes" id="UP000188181"/>
    </source>
</evidence>
<dbReference type="AlphaFoldDB" id="A0A1Q2MIM0"/>
<organism evidence="3 4">
    <name type="scientific">Limihaloglobus sulfuriphilus</name>
    <dbReference type="NCBI Taxonomy" id="1851148"/>
    <lineage>
        <taxon>Bacteria</taxon>
        <taxon>Pseudomonadati</taxon>
        <taxon>Planctomycetota</taxon>
        <taxon>Phycisphaerae</taxon>
        <taxon>Sedimentisphaerales</taxon>
        <taxon>Sedimentisphaeraceae</taxon>
        <taxon>Limihaloglobus</taxon>
    </lineage>
</organism>
<protein>
    <submittedName>
        <fullName evidence="3">Cyclic 3',5'-adenosine monophosphate phosphodiesterase</fullName>
    </submittedName>
</protein>
<reference evidence="4" key="1">
    <citation type="submission" date="2017-02" db="EMBL/GenBank/DDBJ databases">
        <title>Comparative genomics and description of representatives of a novel lineage of planctomycetes thriving in anoxic sediments.</title>
        <authorList>
            <person name="Spring S."/>
            <person name="Bunk B."/>
            <person name="Sproer C."/>
        </authorList>
    </citation>
    <scope>NUCLEOTIDE SEQUENCE [LARGE SCALE GENOMIC DNA]</scope>
    <source>
        <strain evidence="4">SM-Chi-D1</strain>
    </source>
</reference>
<dbReference type="Gene3D" id="3.60.21.10">
    <property type="match status" value="1"/>
</dbReference>
<evidence type="ECO:0000259" key="2">
    <source>
        <dbReference type="Pfam" id="PF00149"/>
    </source>
</evidence>
<sequence precursor="true">MKISNIFLLLTVVLITFSANISAQEQRPLGIDPEWDGITNPWPELKEIPEKFTFAIIADSQVSHADPGNSDLALNANYALSTTIEEINKDPRDIKFIIHLGDIVNVPDNKSLDNWEERISPYTKGRHIINHGNHDTSPPYTLFRDYQEQVNGIRSVYYSFDVGKWHFVSLPANIEFGNYDRLEVVKPMMEWFRKDLAANKDKPTIVLVHIHFMPMGLSQLEWYTHSAELKHDLLEAMSEHGNVKWFFNGHVHNGIKVSEKTAWRYKGINFVTIPSGTSPRPFGEEYPEYEKGLNAGGYYSIVEVDGEDITLKARLVDVDKEFVYPDTFQEFTHDIEPRLFSPIVNLPAKPQLENGSFEDCLKSWYTPYRYNCDEETGYHNEWRMKWKTDGLYSGYVYTIPMGKNWLQDEYNEFYQIIESPGDNPILKGSYRIEEEPELGGGYYSLMAIGGPEDDGELKFFMQFDWGREIAKYYSDYYPRAVGYHTTGSVSSWLHLQQLGRKKQGLYFNLPRQAKTWHQITANVAELYDDAIGKPGAYAKLGVNRFVLSCGTWSVKDVELGSGAYFDGISFKDGSKNMPSEIDGEPLKTDETTFQTVFGQWLDDTVNKRPVRPIE</sequence>
<keyword evidence="1" id="KW-0732">Signal</keyword>
<dbReference type="Proteomes" id="UP000188181">
    <property type="component" value="Chromosome"/>
</dbReference>
<dbReference type="Pfam" id="PF00149">
    <property type="entry name" value="Metallophos"/>
    <property type="match status" value="1"/>
</dbReference>
<dbReference type="InterPro" id="IPR051918">
    <property type="entry name" value="STPP_CPPED1"/>
</dbReference>
<evidence type="ECO:0000313" key="3">
    <source>
        <dbReference type="EMBL" id="AQQ72147.1"/>
    </source>
</evidence>
<dbReference type="GO" id="GO:0016787">
    <property type="term" value="F:hydrolase activity"/>
    <property type="evidence" value="ECO:0007669"/>
    <property type="project" value="InterPro"/>
</dbReference>
<dbReference type="STRING" id="1851148.SMSP2_02528"/>
<proteinExistence type="predicted"/>
<evidence type="ECO:0000256" key="1">
    <source>
        <dbReference type="SAM" id="SignalP"/>
    </source>
</evidence>
<feature type="chain" id="PRO_5013338077" evidence="1">
    <location>
        <begin position="24"/>
        <end position="614"/>
    </location>
</feature>
<dbReference type="OrthoDB" id="211986at2"/>
<accession>A0A1Q2MIM0</accession>
<dbReference type="PANTHER" id="PTHR43143:SF1">
    <property type="entry name" value="SERINE_THREONINE-PROTEIN PHOSPHATASE CPPED1"/>
    <property type="match status" value="1"/>
</dbReference>
<dbReference type="RefSeq" id="WP_146684370.1">
    <property type="nucleotide sequence ID" value="NZ_CP019646.1"/>
</dbReference>
<gene>
    <name evidence="3" type="ORF">SMSP2_02528</name>
</gene>
<dbReference type="InterPro" id="IPR004843">
    <property type="entry name" value="Calcineurin-like_PHP"/>
</dbReference>